<evidence type="ECO:0000259" key="2">
    <source>
        <dbReference type="Pfam" id="PF13387"/>
    </source>
</evidence>
<name>A0ABV7J1F8_9RHOB</name>
<keyword evidence="1" id="KW-0472">Membrane</keyword>
<keyword evidence="1" id="KW-0812">Transmembrane</keyword>
<feature type="transmembrane region" description="Helical" evidence="1">
    <location>
        <begin position="42"/>
        <end position="62"/>
    </location>
</feature>
<organism evidence="3 4">
    <name type="scientific">Cypionkella sinensis</name>
    <dbReference type="NCBI Taxonomy" id="1756043"/>
    <lineage>
        <taxon>Bacteria</taxon>
        <taxon>Pseudomonadati</taxon>
        <taxon>Pseudomonadota</taxon>
        <taxon>Alphaproteobacteria</taxon>
        <taxon>Rhodobacterales</taxon>
        <taxon>Paracoccaceae</taxon>
        <taxon>Cypionkella</taxon>
    </lineage>
</organism>
<gene>
    <name evidence="3" type="ORF">ACFOGH_06150</name>
</gene>
<evidence type="ECO:0000313" key="4">
    <source>
        <dbReference type="Proteomes" id="UP001595547"/>
    </source>
</evidence>
<dbReference type="EMBL" id="JBHRTO010000001">
    <property type="protein sequence ID" value="MFC3180562.1"/>
    <property type="molecule type" value="Genomic_DNA"/>
</dbReference>
<evidence type="ECO:0000256" key="1">
    <source>
        <dbReference type="SAM" id="Phobius"/>
    </source>
</evidence>
<keyword evidence="1" id="KW-1133">Transmembrane helix</keyword>
<sequence length="333" mass="36770">MPLPPASPLRRFGRALGHAAFLIVLALGAAWTATAMAFQLHGWVQIAAWVGLGFALLAVLILRFGKRRLGWLGLAVVALAVAGWYSTIHPRQDRDWAPDVAHGVTGSVAGDQVTLNNVRNFDWTSDLEGIPHWEIRSYDLTKLDTVDMFTSTWGDPNIAHLIVSFGFQGGDHVAFSVEIRKEKGESFSSIGGFFRQFELSLIAADEADIVKVRTNFRGEDVHLFPVKLDAAQRRALFLRYIAFGNELAATPQFYNTVTANCASTVYHLVQVIKPDMPLDYRLLFSGMLPEYIDELGGLPGDMPMDQRRKLAAISAKAQTWAPGQDFSALIRGQ</sequence>
<evidence type="ECO:0000313" key="3">
    <source>
        <dbReference type="EMBL" id="MFC3180562.1"/>
    </source>
</evidence>
<accession>A0ABV7J1F8</accession>
<dbReference type="RefSeq" id="WP_380072187.1">
    <property type="nucleotide sequence ID" value="NZ_JBHRTO010000001.1"/>
</dbReference>
<proteinExistence type="predicted"/>
<dbReference type="Proteomes" id="UP001595547">
    <property type="component" value="Unassembled WGS sequence"/>
</dbReference>
<dbReference type="Pfam" id="PF13387">
    <property type="entry name" value="Lnb_N"/>
    <property type="match status" value="1"/>
</dbReference>
<protein>
    <submittedName>
        <fullName evidence="3">DUF4105 domain-containing protein</fullName>
    </submittedName>
</protein>
<reference evidence="4" key="1">
    <citation type="journal article" date="2019" name="Int. J. Syst. Evol. Microbiol.">
        <title>The Global Catalogue of Microorganisms (GCM) 10K type strain sequencing project: providing services to taxonomists for standard genome sequencing and annotation.</title>
        <authorList>
            <consortium name="The Broad Institute Genomics Platform"/>
            <consortium name="The Broad Institute Genome Sequencing Center for Infectious Disease"/>
            <person name="Wu L."/>
            <person name="Ma J."/>
        </authorList>
    </citation>
    <scope>NUCLEOTIDE SEQUENCE [LARGE SCALE GENOMIC DNA]</scope>
    <source>
        <strain evidence="4">KCTC 52039</strain>
    </source>
</reference>
<dbReference type="InterPro" id="IPR025178">
    <property type="entry name" value="Lnb_N"/>
</dbReference>
<feature type="transmembrane region" description="Helical" evidence="1">
    <location>
        <begin position="69"/>
        <end position="86"/>
    </location>
</feature>
<keyword evidence="4" id="KW-1185">Reference proteome</keyword>
<comment type="caution">
    <text evidence="3">The sequence shown here is derived from an EMBL/GenBank/DDBJ whole genome shotgun (WGS) entry which is preliminary data.</text>
</comment>
<feature type="domain" description="Lnb N-terminal periplasmic" evidence="2">
    <location>
        <begin position="131"/>
        <end position="285"/>
    </location>
</feature>